<organism evidence="2 3">
    <name type="scientific">Chromobacterium haemolyticum</name>
    <dbReference type="NCBI Taxonomy" id="394935"/>
    <lineage>
        <taxon>Bacteria</taxon>
        <taxon>Pseudomonadati</taxon>
        <taxon>Pseudomonadota</taxon>
        <taxon>Betaproteobacteria</taxon>
        <taxon>Neisseriales</taxon>
        <taxon>Chromobacteriaceae</taxon>
        <taxon>Chromobacterium</taxon>
    </lineage>
</organism>
<comment type="caution">
    <text evidence="2">The sequence shown here is derived from an EMBL/GenBank/DDBJ whole genome shotgun (WGS) entry which is preliminary data.</text>
</comment>
<dbReference type="Proteomes" id="UP000192721">
    <property type="component" value="Unassembled WGS sequence"/>
</dbReference>
<evidence type="ECO:0000313" key="3">
    <source>
        <dbReference type="Proteomes" id="UP000192721"/>
    </source>
</evidence>
<reference evidence="2 3" key="1">
    <citation type="submission" date="2017-02" db="EMBL/GenBank/DDBJ databases">
        <title>Chromobacterium haemolyticum H5244.</title>
        <authorList>
            <person name="Gulvik C.A."/>
        </authorList>
    </citation>
    <scope>NUCLEOTIDE SEQUENCE [LARGE SCALE GENOMIC DNA]</scope>
    <source>
        <strain evidence="2 3">H5244</strain>
    </source>
</reference>
<dbReference type="Pfam" id="PF16778">
    <property type="entry name" value="Phage_tail_APC"/>
    <property type="match status" value="1"/>
</dbReference>
<accession>A0A1W0D5R5</accession>
<proteinExistence type="predicted"/>
<dbReference type="Gene3D" id="6.10.140.1310">
    <property type="match status" value="1"/>
</dbReference>
<dbReference type="AlphaFoldDB" id="A0A1W0D5R5"/>
<dbReference type="InterPro" id="IPR031893">
    <property type="entry name" value="Phage_tail_APC"/>
</dbReference>
<protein>
    <recommendedName>
        <fullName evidence="1">Phage tail assembly chaperone-like domain-containing protein</fullName>
    </recommendedName>
</protein>
<evidence type="ECO:0000259" key="1">
    <source>
        <dbReference type="Pfam" id="PF16778"/>
    </source>
</evidence>
<gene>
    <name evidence="2" type="ORF">B0T45_06055</name>
</gene>
<feature type="domain" description="Phage tail assembly chaperone-like" evidence="1">
    <location>
        <begin position="53"/>
        <end position="121"/>
    </location>
</feature>
<evidence type="ECO:0000313" key="2">
    <source>
        <dbReference type="EMBL" id="OQS42349.1"/>
    </source>
</evidence>
<name>A0A1W0D5R5_9NEIS</name>
<dbReference type="RefSeq" id="WP_081554928.1">
    <property type="nucleotide sequence ID" value="NZ_MUKV01000005.1"/>
</dbReference>
<dbReference type="EMBL" id="MUKV01000005">
    <property type="protein sequence ID" value="OQS42349.1"/>
    <property type="molecule type" value="Genomic_DNA"/>
</dbReference>
<sequence>MPFYQDKSGAIHFLSDSDIDNGGEKYLPSNCTKITDAQAAAIQNPQPTSSQLAEKARLQRDNFLVATQWLVQRHRDQIEIGAATTLSADQFKELQTYRQALRDVPAQNGFPASITWPAVPACAQEVE</sequence>